<reference evidence="3" key="2">
    <citation type="submission" date="2019-09" db="UniProtKB">
        <authorList>
            <consortium name="WormBaseParasite"/>
        </authorList>
    </citation>
    <scope>IDENTIFICATION</scope>
</reference>
<sequence>MHDTIPERAYHFSVSESMRHAYYIGFEVLTDGTQLNTLRVVDMFKATISRLSSICLLYEASSGLALVGCGNDKSVTIFQTVVDHRSKALVPVRKLLTISGRDHTWSWNSTRSENGMTLTELNERTGTLRMFDIKCTGETTYSEIDHYPALGLAPYTQPWQEAATLSAFERSTTPFGRLIFTGRILNIDIKGRRIEYIRPERSPFDVKPGHELESVLRIPRLMKQIYRNGRLWVITENIARMGIAVSLWTISGGKWDYLMDLEANYRDITLDVTGDDTAIILIKTPPDSGSCTNVRIKSLLMLRIGNVPKLTTIALLSLLDSPNSPALDDHMCRILERSL</sequence>
<keyword evidence="2" id="KW-1185">Reference proteome</keyword>
<gene>
    <name evidence="1" type="ORF">HPBE_LOCUS7411</name>
</gene>
<name>A0A3P7XDE5_HELPZ</name>
<reference evidence="1 2" key="1">
    <citation type="submission" date="2018-11" db="EMBL/GenBank/DDBJ databases">
        <authorList>
            <consortium name="Pathogen Informatics"/>
        </authorList>
    </citation>
    <scope>NUCLEOTIDE SEQUENCE [LARGE SCALE GENOMIC DNA]</scope>
</reference>
<accession>A0A3P7XDE5</accession>
<dbReference type="EMBL" id="UZAH01025882">
    <property type="protein sequence ID" value="VDO72170.1"/>
    <property type="molecule type" value="Genomic_DNA"/>
</dbReference>
<evidence type="ECO:0000313" key="2">
    <source>
        <dbReference type="Proteomes" id="UP000050761"/>
    </source>
</evidence>
<evidence type="ECO:0000313" key="3">
    <source>
        <dbReference type="WBParaSite" id="HPBE_0000741001-mRNA-1"/>
    </source>
</evidence>
<evidence type="ECO:0000313" key="1">
    <source>
        <dbReference type="EMBL" id="VDO72170.1"/>
    </source>
</evidence>
<protein>
    <submittedName>
        <fullName evidence="3">MMS1_N domain-containing protein</fullName>
    </submittedName>
</protein>
<dbReference type="OrthoDB" id="5808387at2759"/>
<dbReference type="AlphaFoldDB" id="A0A3P7XDE5"/>
<proteinExistence type="predicted"/>
<dbReference type="WBParaSite" id="HPBE_0000741001-mRNA-1">
    <property type="protein sequence ID" value="HPBE_0000741001-mRNA-1"/>
    <property type="gene ID" value="HPBE_0000741001"/>
</dbReference>
<dbReference type="Proteomes" id="UP000050761">
    <property type="component" value="Unassembled WGS sequence"/>
</dbReference>
<organism evidence="1">
    <name type="scientific">Heligmosomoides polygyrus</name>
    <name type="common">Parasitic roundworm</name>
    <dbReference type="NCBI Taxonomy" id="6339"/>
    <lineage>
        <taxon>Eukaryota</taxon>
        <taxon>Metazoa</taxon>
        <taxon>Ecdysozoa</taxon>
        <taxon>Nematoda</taxon>
        <taxon>Chromadorea</taxon>
        <taxon>Rhabditida</taxon>
        <taxon>Rhabditina</taxon>
        <taxon>Rhabditomorpha</taxon>
        <taxon>Strongyloidea</taxon>
        <taxon>Heligmosomidae</taxon>
        <taxon>Heligmosomoides</taxon>
    </lineage>
</organism>